<dbReference type="Gene3D" id="2.40.300.10">
    <property type="entry name" value="Head decoration protein D"/>
    <property type="match status" value="1"/>
</dbReference>
<feature type="chain" id="PRO_5009519126" evidence="2">
    <location>
        <begin position="22"/>
        <end position="263"/>
    </location>
</feature>
<dbReference type="STRING" id="1797785.A3B45_04485"/>
<keyword evidence="1" id="KW-0472">Membrane</keyword>
<feature type="signal peptide" evidence="2">
    <location>
        <begin position="1"/>
        <end position="21"/>
    </location>
</feature>
<gene>
    <name evidence="3" type="ORF">A3B45_04485</name>
</gene>
<dbReference type="InterPro" id="IPR038662">
    <property type="entry name" value="ATP_synth_F0_csu_sf"/>
</dbReference>
<keyword evidence="1" id="KW-0812">Transmembrane</keyword>
<name>A0A1F5KN95_9BACT</name>
<evidence type="ECO:0000313" key="4">
    <source>
        <dbReference type="Proteomes" id="UP000178565"/>
    </source>
</evidence>
<feature type="transmembrane region" description="Helical" evidence="1">
    <location>
        <begin position="196"/>
        <end position="218"/>
    </location>
</feature>
<reference evidence="3 4" key="1">
    <citation type="journal article" date="2016" name="Nat. Commun.">
        <title>Thousands of microbial genomes shed light on interconnected biogeochemical processes in an aquifer system.</title>
        <authorList>
            <person name="Anantharaman K."/>
            <person name="Brown C.T."/>
            <person name="Hug L.A."/>
            <person name="Sharon I."/>
            <person name="Castelle C.J."/>
            <person name="Probst A.J."/>
            <person name="Thomas B.C."/>
            <person name="Singh A."/>
            <person name="Wilkins M.J."/>
            <person name="Karaoz U."/>
            <person name="Brodie E.L."/>
            <person name="Williams K.H."/>
            <person name="Hubbard S.S."/>
            <person name="Banfield J.F."/>
        </authorList>
    </citation>
    <scope>NUCLEOTIDE SEQUENCE [LARGE SCALE GENOMIC DNA]</scope>
</reference>
<evidence type="ECO:0000256" key="1">
    <source>
        <dbReference type="SAM" id="Phobius"/>
    </source>
</evidence>
<keyword evidence="2" id="KW-0732">Signal</keyword>
<comment type="caution">
    <text evidence="3">The sequence shown here is derived from an EMBL/GenBank/DDBJ whole genome shotgun (WGS) entry which is preliminary data.</text>
</comment>
<sequence length="263" mass="27614">MSARIVFLIILIILMSLSAAAVRAQEEATESGDVSMGIANYLIISAEDKLEDGLIVSTAQQGYSLTKTAYDSAMVGVIAQNPAVSFSLDDNPDAQPVISTGTVRVRVSTANGPIQKGDLITSSDTPGVGMKATKSGYVLGSSLDDFNSEGQSGKINVSLNIHYFNSGQQVVQSGLKDIFNLSAIATYEQPSQTLKYLVAGLLVVGSFAAGFLFFGRIASKGIDALGRNPLAGRLIQFGIFLNVLISVVIIASGVVVAYLVLRL</sequence>
<organism evidence="3 4">
    <name type="scientific">Candidatus Daviesbacteria bacterium RIFCSPLOWO2_01_FULL_39_12</name>
    <dbReference type="NCBI Taxonomy" id="1797785"/>
    <lineage>
        <taxon>Bacteria</taxon>
        <taxon>Candidatus Daviesiibacteriota</taxon>
    </lineage>
</organism>
<evidence type="ECO:0000256" key="2">
    <source>
        <dbReference type="SAM" id="SignalP"/>
    </source>
</evidence>
<dbReference type="EMBL" id="MFDM01000028">
    <property type="protein sequence ID" value="OGE42255.1"/>
    <property type="molecule type" value="Genomic_DNA"/>
</dbReference>
<feature type="transmembrane region" description="Helical" evidence="1">
    <location>
        <begin position="239"/>
        <end position="261"/>
    </location>
</feature>
<accession>A0A1F5KN95</accession>
<proteinExistence type="predicted"/>
<keyword evidence="1" id="KW-1133">Transmembrane helix</keyword>
<dbReference type="AlphaFoldDB" id="A0A1F5KN95"/>
<protein>
    <submittedName>
        <fullName evidence="3">Uncharacterized protein</fullName>
    </submittedName>
</protein>
<dbReference type="Gene3D" id="1.20.20.10">
    <property type="entry name" value="F1F0 ATP synthase subunit C"/>
    <property type="match status" value="1"/>
</dbReference>
<evidence type="ECO:0000313" key="3">
    <source>
        <dbReference type="EMBL" id="OGE42255.1"/>
    </source>
</evidence>
<dbReference type="Proteomes" id="UP000178565">
    <property type="component" value="Unassembled WGS sequence"/>
</dbReference>